<dbReference type="SUPFAM" id="SSF46785">
    <property type="entry name" value="Winged helix' DNA-binding domain"/>
    <property type="match status" value="1"/>
</dbReference>
<gene>
    <name evidence="1" type="ORF">RB636_41200</name>
</gene>
<keyword evidence="2" id="KW-1185">Reference proteome</keyword>
<comment type="caution">
    <text evidence="1">The sequence shown here is derived from an EMBL/GenBank/DDBJ whole genome shotgun (WGS) entry which is preliminary data.</text>
</comment>
<protein>
    <submittedName>
        <fullName evidence="1">MarR family winged helix-turn-helix transcriptional regulator</fullName>
    </submittedName>
</protein>
<dbReference type="RefSeq" id="WP_331790296.1">
    <property type="nucleotide sequence ID" value="NZ_JAVFKM010000054.1"/>
</dbReference>
<name>A0ABU7X720_9ACTN</name>
<evidence type="ECO:0000313" key="2">
    <source>
        <dbReference type="Proteomes" id="UP001348265"/>
    </source>
</evidence>
<organism evidence="1 2">
    <name type="scientific">Streptomyces chrestomyceticus</name>
    <dbReference type="NCBI Taxonomy" id="68185"/>
    <lineage>
        <taxon>Bacteria</taxon>
        <taxon>Bacillati</taxon>
        <taxon>Actinomycetota</taxon>
        <taxon>Actinomycetes</taxon>
        <taxon>Kitasatosporales</taxon>
        <taxon>Streptomycetaceae</taxon>
        <taxon>Streptomyces</taxon>
    </lineage>
</organism>
<reference evidence="1 2" key="1">
    <citation type="submission" date="2023-08" db="EMBL/GenBank/DDBJ databases">
        <authorList>
            <person name="Sharma P."/>
            <person name="Verma V."/>
            <person name="Mohan M.K."/>
            <person name="Dubey A.K."/>
        </authorList>
    </citation>
    <scope>NUCLEOTIDE SEQUENCE [LARGE SCALE GENOMIC DNA]</scope>
    <source>
        <strain evidence="1 2">ADP4</strain>
    </source>
</reference>
<dbReference type="InterPro" id="IPR036388">
    <property type="entry name" value="WH-like_DNA-bd_sf"/>
</dbReference>
<accession>A0ABU7X720</accession>
<dbReference type="Proteomes" id="UP001348265">
    <property type="component" value="Unassembled WGS sequence"/>
</dbReference>
<sequence>MRQGHATGAAGLTTGGVTTAIDRLDRSGHASRVRDTADRLRGIVTPTEKGRAVVAEIFTPLARGGAEYLRGLGPDTLGEMVAFLRFASRRQRDHAARLATGD</sequence>
<dbReference type="Gene3D" id="1.10.10.10">
    <property type="entry name" value="Winged helix-like DNA-binding domain superfamily/Winged helix DNA-binding domain"/>
    <property type="match status" value="1"/>
</dbReference>
<evidence type="ECO:0000313" key="1">
    <source>
        <dbReference type="EMBL" id="MEF3119566.1"/>
    </source>
</evidence>
<dbReference type="EMBL" id="JAVFKM010000054">
    <property type="protein sequence ID" value="MEF3119566.1"/>
    <property type="molecule type" value="Genomic_DNA"/>
</dbReference>
<dbReference type="InterPro" id="IPR036390">
    <property type="entry name" value="WH_DNA-bd_sf"/>
</dbReference>
<proteinExistence type="predicted"/>